<dbReference type="SMART" id="SM00052">
    <property type="entry name" value="EAL"/>
    <property type="match status" value="1"/>
</dbReference>
<dbReference type="CDD" id="cd01948">
    <property type="entry name" value="EAL"/>
    <property type="match status" value="1"/>
</dbReference>
<protein>
    <submittedName>
        <fullName evidence="5">PAS domain S-box protein</fullName>
    </submittedName>
</protein>
<dbReference type="PROSITE" id="PS50883">
    <property type="entry name" value="EAL"/>
    <property type="match status" value="1"/>
</dbReference>
<dbReference type="InterPro" id="IPR003018">
    <property type="entry name" value="GAF"/>
</dbReference>
<sequence>MTNIPPSLNEETRLQALHDLEVLDSASEREFDALVKAAGLVCGTPVSLISLVDQDRQWFKANVGLPGVTETSRDLSFCAHAMQQNALMEVEDATQDTRFSDNPLVTGDPKIRFYAGVPLALTNGQSVGALCVIDHKPRKLTQHQRDVLNQLGYTAARALEARVAVKNENYLRLVESRAASILQSSPDAIVAIGLDGLIQHANEAAELLFACSRDSLIGQPIARFVPAGFEDGGMLDATAWLQREAGKLAECTGLRADGTAFPASIAIGPILSKLGEIVGLTAIIRDIGDLVMARKKASDNEERVRRLYETTPAMMHSIDASGRLLSVSDRWLEVLGYRRDDVIGRLSSEFLTAQSRIKARTVLPEFFRTGHCEQVEYQMVSSRGEVIDVLVSATLERDVEGRPLRSMAIIEDVTLRLRAERSLADERERLANIIAGTRAGTWEWNVQTGEARFNERWAEIIGYTLDELQPVSIDTWMKHGHPDDLLSSGEHLQEHFDGKSPAYEFEARLRHKDGHWVWVLDRGKVITWTDDGKPEWMFGTHQDITLRKTQEDMLRKNQIFLDRTGKVAGVGGWEVNLQTGDIVWSDETCRIHGVEPGYVPTMDEAIAFYAPEARPLVQEAVSKSMATGEGWDLELPFIKLGGERIWVRAVGSVEFQGDKPVRISGAFQDISERVRQRMALERLNEQMAAATENGRIGIWDADLASGRTYYSDMWCELLGYSREEFGDAIDNWLELVHPDDRERAKTADRDHIAGKTAFFEEEFRMRRKDGGWVWILDRGRVVARDDDGNPVRMIGTHVDITRRKMEEEERRLLADRMAIATDSGGIGIWDYDLVGDTVTWDPWMYRLFGLPERTGERVPDLWRRHIHEDDYERIEGAVYRAIRDKSPLNEEYRIIRPDHSTHYIRISAKIIVDTLGKPIRLIGAAWDVTSQRKLAIELSEQHELMRVTLHSIGDAVITTDALGIVQWLNPVAERMTGWSAAEAKGQPSSLVFNVINEETRQRAPDPITACLRTFGIVGLDENTVLVARDGREFGIEDSAAPIRRAEGDVLGAVLVFHDVSEQRRLSREMRYRASHDPLTGLINRSEFDRRLQTVFEKSHSDGSSNSLLYIDLDQFKIVNDSCGHAVGDDLLKQVSKLLAGAIRSGDTLARLGGDEFGVILESCSVEMAQKIAQSMCDRMRDFRFVHDDKRFRVGTSIGLVPIDGTMPTLASILQAADNTCYAAKEAGRNRVHVWIDTDQAIAARSGEMRWASRIERALDDNQFVLFAQNIRPIQGKLAGRHLELLIRMKDEDGSLISPSAFLPSAERFNLATRLDQWVLKHAIDWIRSLPPATELETISVNLSGHSIGDRSFHRQAIAILKDAGESVCQRLCFEITETAAVTNMADATTFIDQVRRRGVRVALDDFGAGASSFGYLKRFPVDYLKIDGQFIRDITEDPLNDATVRCFVEVARVLGIKTVAEYVESAEILSKLASIGVDYAQGFHIHKPEAI</sequence>
<evidence type="ECO:0000259" key="4">
    <source>
        <dbReference type="PROSITE" id="PS50887"/>
    </source>
</evidence>
<evidence type="ECO:0000313" key="5">
    <source>
        <dbReference type="EMBL" id="MCJ8237888.1"/>
    </source>
</evidence>
<dbReference type="SMART" id="SM00086">
    <property type="entry name" value="PAC"/>
    <property type="match status" value="7"/>
</dbReference>
<dbReference type="PROSITE" id="PS50887">
    <property type="entry name" value="GGDEF"/>
    <property type="match status" value="1"/>
</dbReference>
<feature type="domain" description="PAC" evidence="2">
    <location>
        <begin position="503"/>
        <end position="556"/>
    </location>
</feature>
<feature type="domain" description="PAC" evidence="2">
    <location>
        <begin position="888"/>
        <end position="940"/>
    </location>
</feature>
<dbReference type="RefSeq" id="WP_245135630.1">
    <property type="nucleotide sequence ID" value="NZ_CP128477.1"/>
</dbReference>
<feature type="domain" description="PAS" evidence="1">
    <location>
        <begin position="174"/>
        <end position="219"/>
    </location>
</feature>
<dbReference type="InterPro" id="IPR000160">
    <property type="entry name" value="GGDEF_dom"/>
</dbReference>
<geneLocation type="plasmid" evidence="5">
    <name>unnamed</name>
</geneLocation>
<dbReference type="NCBIfam" id="TIGR00229">
    <property type="entry name" value="sensory_box"/>
    <property type="match status" value="5"/>
</dbReference>
<dbReference type="Pfam" id="PF00563">
    <property type="entry name" value="EAL"/>
    <property type="match status" value="1"/>
</dbReference>
<evidence type="ECO:0000259" key="3">
    <source>
        <dbReference type="PROSITE" id="PS50883"/>
    </source>
</evidence>
<dbReference type="SUPFAM" id="SSF55073">
    <property type="entry name" value="Nucleotide cyclase"/>
    <property type="match status" value="1"/>
</dbReference>
<dbReference type="EMBL" id="JALAYX010000002">
    <property type="protein sequence ID" value="MCJ8237888.1"/>
    <property type="molecule type" value="Genomic_DNA"/>
</dbReference>
<feature type="domain" description="PAC" evidence="2">
    <location>
        <begin position="1019"/>
        <end position="1071"/>
    </location>
</feature>
<dbReference type="InterPro" id="IPR052155">
    <property type="entry name" value="Biofilm_reg_signaling"/>
</dbReference>
<feature type="domain" description="PAS" evidence="1">
    <location>
        <begin position="941"/>
        <end position="1001"/>
    </location>
</feature>
<dbReference type="InterPro" id="IPR001610">
    <property type="entry name" value="PAC"/>
</dbReference>
<dbReference type="InterPro" id="IPR001633">
    <property type="entry name" value="EAL_dom"/>
</dbReference>
<dbReference type="CDD" id="cd00130">
    <property type="entry name" value="PAS"/>
    <property type="match status" value="7"/>
</dbReference>
<feature type="domain" description="PAC" evidence="2">
    <location>
        <begin position="373"/>
        <end position="425"/>
    </location>
</feature>
<accession>A0ABT0CXL2</accession>
<dbReference type="Gene3D" id="3.30.450.40">
    <property type="match status" value="1"/>
</dbReference>
<dbReference type="Pfam" id="PF00989">
    <property type="entry name" value="PAS"/>
    <property type="match status" value="3"/>
</dbReference>
<dbReference type="InterPro" id="IPR000700">
    <property type="entry name" value="PAS-assoc_C"/>
</dbReference>
<reference evidence="5 6" key="1">
    <citation type="submission" date="2022-03" db="EMBL/GenBank/DDBJ databases">
        <title>Rhizobium SSM4.3 sp. nov., isolated from Sediment (Gouqi Island).</title>
        <authorList>
            <person name="Chen G."/>
        </authorList>
    </citation>
    <scope>NUCLEOTIDE SEQUENCE [LARGE SCALE GENOMIC DNA]</scope>
    <source>
        <strain evidence="5 6">SSM4.3</strain>
        <plasmid evidence="5">unnamed</plasmid>
    </source>
</reference>
<dbReference type="Gene3D" id="2.10.70.100">
    <property type="match status" value="2"/>
</dbReference>
<dbReference type="InterPro" id="IPR013767">
    <property type="entry name" value="PAS_fold"/>
</dbReference>
<dbReference type="Gene3D" id="3.30.70.270">
    <property type="match status" value="1"/>
</dbReference>
<dbReference type="Pfam" id="PF00990">
    <property type="entry name" value="GGDEF"/>
    <property type="match status" value="1"/>
</dbReference>
<dbReference type="InterPro" id="IPR029016">
    <property type="entry name" value="GAF-like_dom_sf"/>
</dbReference>
<evidence type="ECO:0000259" key="1">
    <source>
        <dbReference type="PROSITE" id="PS50112"/>
    </source>
</evidence>
<organism evidence="5 6">
    <name type="scientific">Peteryoungia algae</name>
    <dbReference type="NCBI Taxonomy" id="2919917"/>
    <lineage>
        <taxon>Bacteria</taxon>
        <taxon>Pseudomonadati</taxon>
        <taxon>Pseudomonadota</taxon>
        <taxon>Alphaproteobacteria</taxon>
        <taxon>Hyphomicrobiales</taxon>
        <taxon>Rhizobiaceae</taxon>
        <taxon>Peteryoungia</taxon>
    </lineage>
</organism>
<feature type="domain" description="GGDEF" evidence="4">
    <location>
        <begin position="1103"/>
        <end position="1236"/>
    </location>
</feature>
<dbReference type="SMART" id="SM00091">
    <property type="entry name" value="PAS"/>
    <property type="match status" value="6"/>
</dbReference>
<dbReference type="SMART" id="SM00065">
    <property type="entry name" value="GAF"/>
    <property type="match status" value="1"/>
</dbReference>
<dbReference type="SUPFAM" id="SSF55781">
    <property type="entry name" value="GAF domain-like"/>
    <property type="match status" value="1"/>
</dbReference>
<dbReference type="InterPro" id="IPR013655">
    <property type="entry name" value="PAS_fold_3"/>
</dbReference>
<dbReference type="PANTHER" id="PTHR44757:SF4">
    <property type="entry name" value="DIGUANYLATE CYCLASE DGCE-RELATED"/>
    <property type="match status" value="1"/>
</dbReference>
<feature type="domain" description="PAS" evidence="1">
    <location>
        <begin position="683"/>
        <end position="755"/>
    </location>
</feature>
<dbReference type="InterPro" id="IPR035965">
    <property type="entry name" value="PAS-like_dom_sf"/>
</dbReference>
<dbReference type="PROSITE" id="PS50113">
    <property type="entry name" value="PAC"/>
    <property type="match status" value="7"/>
</dbReference>
<feature type="domain" description="PAC" evidence="2">
    <location>
        <begin position="759"/>
        <end position="812"/>
    </location>
</feature>
<evidence type="ECO:0000259" key="2">
    <source>
        <dbReference type="PROSITE" id="PS50113"/>
    </source>
</evidence>
<dbReference type="Proteomes" id="UP001522662">
    <property type="component" value="Unassembled WGS sequence"/>
</dbReference>
<feature type="domain" description="PAC" evidence="2">
    <location>
        <begin position="247"/>
        <end position="299"/>
    </location>
</feature>
<comment type="caution">
    <text evidence="5">The sequence shown here is derived from an EMBL/GenBank/DDBJ whole genome shotgun (WGS) entry which is preliminary data.</text>
</comment>
<dbReference type="CDD" id="cd01949">
    <property type="entry name" value="GGDEF"/>
    <property type="match status" value="1"/>
</dbReference>
<gene>
    <name evidence="5" type="ORF">MKJ03_06095</name>
</gene>
<feature type="domain" description="PAC" evidence="2">
    <location>
        <begin position="631"/>
        <end position="682"/>
    </location>
</feature>
<dbReference type="InterPro" id="IPR035919">
    <property type="entry name" value="EAL_sf"/>
</dbReference>
<dbReference type="InterPro" id="IPR029787">
    <property type="entry name" value="Nucleotide_cyclase"/>
</dbReference>
<name>A0ABT0CXL2_9HYPH</name>
<dbReference type="SUPFAM" id="SSF141868">
    <property type="entry name" value="EAL domain-like"/>
    <property type="match status" value="1"/>
</dbReference>
<dbReference type="PANTHER" id="PTHR44757">
    <property type="entry name" value="DIGUANYLATE CYCLASE DGCP"/>
    <property type="match status" value="1"/>
</dbReference>
<feature type="domain" description="PAS" evidence="1">
    <location>
        <begin position="300"/>
        <end position="370"/>
    </location>
</feature>
<keyword evidence="6" id="KW-1185">Reference proteome</keyword>
<dbReference type="InterPro" id="IPR000014">
    <property type="entry name" value="PAS"/>
</dbReference>
<dbReference type="Pfam" id="PF01590">
    <property type="entry name" value="GAF"/>
    <property type="match status" value="1"/>
</dbReference>
<dbReference type="SUPFAM" id="SSF55785">
    <property type="entry name" value="PYP-like sensor domain (PAS domain)"/>
    <property type="match status" value="7"/>
</dbReference>
<dbReference type="Pfam" id="PF08447">
    <property type="entry name" value="PAS_3"/>
    <property type="match status" value="4"/>
</dbReference>
<feature type="domain" description="EAL" evidence="3">
    <location>
        <begin position="1247"/>
        <end position="1491"/>
    </location>
</feature>
<dbReference type="Gene3D" id="3.20.20.450">
    <property type="entry name" value="EAL domain"/>
    <property type="match status" value="1"/>
</dbReference>
<dbReference type="Gene3D" id="3.30.450.20">
    <property type="entry name" value="PAS domain"/>
    <property type="match status" value="7"/>
</dbReference>
<keyword evidence="5" id="KW-0614">Plasmid</keyword>
<proteinExistence type="predicted"/>
<dbReference type="NCBIfam" id="TIGR00254">
    <property type="entry name" value="GGDEF"/>
    <property type="match status" value="1"/>
</dbReference>
<dbReference type="InterPro" id="IPR043128">
    <property type="entry name" value="Rev_trsase/Diguanyl_cyclase"/>
</dbReference>
<dbReference type="SMART" id="SM00267">
    <property type="entry name" value="GGDEF"/>
    <property type="match status" value="1"/>
</dbReference>
<evidence type="ECO:0000313" key="6">
    <source>
        <dbReference type="Proteomes" id="UP001522662"/>
    </source>
</evidence>
<dbReference type="PROSITE" id="PS50112">
    <property type="entry name" value="PAS"/>
    <property type="match status" value="4"/>
</dbReference>